<dbReference type="InterPro" id="IPR029044">
    <property type="entry name" value="Nucleotide-diphossugar_trans"/>
</dbReference>
<keyword evidence="3" id="KW-0328">Glycosyltransferase</keyword>
<proteinExistence type="inferred from homology"/>
<dbReference type="PANTHER" id="PTHR43179:SF12">
    <property type="entry name" value="GALACTOFURANOSYLTRANSFERASE GLFT2"/>
    <property type="match status" value="1"/>
</dbReference>
<dbReference type="CDD" id="cd04186">
    <property type="entry name" value="GT_2_like_c"/>
    <property type="match status" value="1"/>
</dbReference>
<evidence type="ECO:0000256" key="2">
    <source>
        <dbReference type="ARBA" id="ARBA00006739"/>
    </source>
</evidence>
<gene>
    <name evidence="6" type="ORF">J2Z70_000025</name>
</gene>
<name>A0ABS4NIM1_9BACL</name>
<sequence length="903" mass="104107">MGIIPQEIEEMESELQNSKIANEINMKTIKTLKNQLSLLESTKAWKLMCLLRRVNEQFLKGDRTEKRKFISWVQKKITKKAIPIEYSLSKFSPIQSEKIEMYEIKEKKKASNSSKYTSELKYEGSFITFDVPKSYDIFRFPVINWDFRWQRPQQLSVQFAESGHRVFYLSVDIIPLLKGNLTYEEVSKEITVIEVRKNVWTVQICSKNPINVYRDRIEDLDDLLYLGWCLEYIQEKFDIGFTVSIVDLPFWKPLIDGIPLNKVVYDCMDDHEGFSTNSKSMLTDEKQLMVKADLVIASSQRLYEKISIENDNTVLIRNAGEYTHFSDETKILTERLAPSGSVIGYYGAISEWFDIDLICSLAKKNKDWTFILIGDTFGCDTTRADNISNVKFLGEMPYHELPKYLNQFDVALIPFVKNNLTLATNPVKIYEYLAAGKPVVSTDLPELKLMSDYLYLANTHEDFERSILLALKETNDRTVEKRKKYALDNTWNSRYKSLNEEMQTRFFPKVSIVIVTYNNWTYTKQCLNSLLLNNDYPNLEVIVVDNLSTDETRIELARLMHPHLKIVLSPENTGFAGGNTIGCKEATGEFIILLNNDTIVSPGWIHRLIRPMKMDSTIGMAGPVSNSVGNDQMLDFFQGDPINGADRLWLSEFYELYDQQYYETDLLGFYCVAIQRDVYDRLGGLDLNYGIGMFEDDDFCEQVKTLGYKLVVVQDAFVYHHGSASFKKIDSVKYNEVWETNKGYFESKWNRQWEYPKNPRTIFFNCFDNKSVGVVMKNLKKSSVLILGDSNWSSKRAVNGAESLAKTMASDGKMVIVYVHTYNSVAFAGVRKLSDDIYITNRLDLFDNIKFNSIIYAGQLEYHKLSSDNEYVFLSAYSPNQLVSGMEVAGLEPLLDKQVVLQQ</sequence>
<feature type="domain" description="Glycosyltransferase 2-like" evidence="5">
    <location>
        <begin position="511"/>
        <end position="682"/>
    </location>
</feature>
<dbReference type="Pfam" id="PF00535">
    <property type="entry name" value="Glycos_transf_2"/>
    <property type="match status" value="1"/>
</dbReference>
<dbReference type="SUPFAM" id="SSF53756">
    <property type="entry name" value="UDP-Glycosyltransferase/glycogen phosphorylase"/>
    <property type="match status" value="1"/>
</dbReference>
<dbReference type="Pfam" id="PF13692">
    <property type="entry name" value="Glyco_trans_1_4"/>
    <property type="match status" value="1"/>
</dbReference>
<evidence type="ECO:0000256" key="1">
    <source>
        <dbReference type="ARBA" id="ARBA00004776"/>
    </source>
</evidence>
<comment type="caution">
    <text evidence="6">The sequence shown here is derived from an EMBL/GenBank/DDBJ whole genome shotgun (WGS) entry which is preliminary data.</text>
</comment>
<dbReference type="PANTHER" id="PTHR43179">
    <property type="entry name" value="RHAMNOSYLTRANSFERASE WBBL"/>
    <property type="match status" value="1"/>
</dbReference>
<evidence type="ECO:0000256" key="3">
    <source>
        <dbReference type="ARBA" id="ARBA00022676"/>
    </source>
</evidence>
<accession>A0ABS4NIM1</accession>
<evidence type="ECO:0000313" key="7">
    <source>
        <dbReference type="Proteomes" id="UP000773462"/>
    </source>
</evidence>
<dbReference type="Gene3D" id="3.40.50.2000">
    <property type="entry name" value="Glycogen Phosphorylase B"/>
    <property type="match status" value="1"/>
</dbReference>
<dbReference type="EMBL" id="JAGGLV010000001">
    <property type="protein sequence ID" value="MBP2109886.1"/>
    <property type="molecule type" value="Genomic_DNA"/>
</dbReference>
<dbReference type="Gene3D" id="3.90.550.10">
    <property type="entry name" value="Spore Coat Polysaccharide Biosynthesis Protein SpsA, Chain A"/>
    <property type="match status" value="1"/>
</dbReference>
<keyword evidence="7" id="KW-1185">Reference proteome</keyword>
<evidence type="ECO:0000259" key="5">
    <source>
        <dbReference type="Pfam" id="PF00535"/>
    </source>
</evidence>
<keyword evidence="4" id="KW-0808">Transferase</keyword>
<comment type="pathway">
    <text evidence="1">Cell wall biogenesis; cell wall polysaccharide biosynthesis.</text>
</comment>
<reference evidence="6 7" key="1">
    <citation type="submission" date="2021-03" db="EMBL/GenBank/DDBJ databases">
        <title>Genomic Encyclopedia of Type Strains, Phase IV (KMG-IV): sequencing the most valuable type-strain genomes for metagenomic binning, comparative biology and taxonomic classification.</title>
        <authorList>
            <person name="Goeker M."/>
        </authorList>
    </citation>
    <scope>NUCLEOTIDE SEQUENCE [LARGE SCALE GENOMIC DNA]</scope>
    <source>
        <strain evidence="6 7">DSM 101953</strain>
    </source>
</reference>
<dbReference type="SUPFAM" id="SSF53448">
    <property type="entry name" value="Nucleotide-diphospho-sugar transferases"/>
    <property type="match status" value="1"/>
</dbReference>
<dbReference type="Gene3D" id="3.40.50.11010">
    <property type="match status" value="1"/>
</dbReference>
<dbReference type="InterPro" id="IPR001173">
    <property type="entry name" value="Glyco_trans_2-like"/>
</dbReference>
<evidence type="ECO:0000313" key="6">
    <source>
        <dbReference type="EMBL" id="MBP2109886.1"/>
    </source>
</evidence>
<protein>
    <submittedName>
        <fullName evidence="6">GT2 family glycosyltransferase/glycosyltransferase involved in cell wall biosynthesis</fullName>
    </submittedName>
</protein>
<evidence type="ECO:0000256" key="4">
    <source>
        <dbReference type="ARBA" id="ARBA00022679"/>
    </source>
</evidence>
<dbReference type="Proteomes" id="UP000773462">
    <property type="component" value="Unassembled WGS sequence"/>
</dbReference>
<comment type="similarity">
    <text evidence="2">Belongs to the glycosyltransferase 2 family.</text>
</comment>
<organism evidence="6 7">
    <name type="scientific">Paenibacillus silagei</name>
    <dbReference type="NCBI Taxonomy" id="1670801"/>
    <lineage>
        <taxon>Bacteria</taxon>
        <taxon>Bacillati</taxon>
        <taxon>Bacillota</taxon>
        <taxon>Bacilli</taxon>
        <taxon>Bacillales</taxon>
        <taxon>Paenibacillaceae</taxon>
        <taxon>Paenibacillus</taxon>
    </lineage>
</organism>
<dbReference type="RefSeq" id="WP_209868311.1">
    <property type="nucleotide sequence ID" value="NZ_JAGGLV010000001.1"/>
</dbReference>